<dbReference type="Proteomes" id="UP000285310">
    <property type="component" value="Unassembled WGS sequence"/>
</dbReference>
<name>A0A423PES8_9GAMM</name>
<dbReference type="AlphaFoldDB" id="A0A423PES8"/>
<gene>
    <name evidence="2" type="ORF">SAJA_14595</name>
</gene>
<proteinExistence type="predicted"/>
<dbReference type="NCBIfam" id="TIGR03761">
    <property type="entry name" value="ICE_PFL4669"/>
    <property type="match status" value="1"/>
</dbReference>
<evidence type="ECO:0000256" key="1">
    <source>
        <dbReference type="SAM" id="MobiDB-lite"/>
    </source>
</evidence>
<feature type="compositionally biased region" description="Acidic residues" evidence="1">
    <location>
        <begin position="247"/>
        <end position="257"/>
    </location>
</feature>
<comment type="caution">
    <text evidence="2">The sequence shown here is derived from an EMBL/GenBank/DDBJ whole genome shotgun (WGS) entry which is preliminary data.</text>
</comment>
<dbReference type="Pfam" id="PF08900">
    <property type="entry name" value="AcaB"/>
    <property type="match status" value="1"/>
</dbReference>
<feature type="region of interest" description="Disordered" evidence="1">
    <location>
        <begin position="224"/>
        <end position="267"/>
    </location>
</feature>
<feature type="compositionally biased region" description="Basic and acidic residues" evidence="1">
    <location>
        <begin position="232"/>
        <end position="246"/>
    </location>
</feature>
<protein>
    <submittedName>
        <fullName evidence="2">Integrating conjugative element protein</fullName>
    </submittedName>
</protein>
<accession>A0A423PES8</accession>
<sequence>MSEPSQTTGPAIVPGRLRNFVEMTIQTRQAQRLVQGRRGTDGKPPIIGLYRYGAMVRTIWSGATRDDPYADWVLLQVEQALHESKDEIATLKQTIEADMARVAAMKVGLAHSLEPARVELTFSNPYGYMGAWLLADFDELVLAVLTARHVGLINRDASERMLGEGGRAVRRAYATAQGYRATAVKREDLRGGTRRAERAQQAMGELPQAVLDGDLRPEHAPVIEGVQPSNSHSDDAGHTVASHDDAATDEATDTDPTTDERGNDDAS</sequence>
<keyword evidence="3" id="KW-1185">Reference proteome</keyword>
<dbReference type="EMBL" id="AYKG01000068">
    <property type="protein sequence ID" value="ROO24102.1"/>
    <property type="molecule type" value="Genomic_DNA"/>
</dbReference>
<dbReference type="InParanoid" id="A0A423PES8"/>
<organism evidence="2 3">
    <name type="scientific">Salinisphaera japonica YTM-1</name>
    <dbReference type="NCBI Taxonomy" id="1209778"/>
    <lineage>
        <taxon>Bacteria</taxon>
        <taxon>Pseudomonadati</taxon>
        <taxon>Pseudomonadota</taxon>
        <taxon>Gammaproteobacteria</taxon>
        <taxon>Salinisphaerales</taxon>
        <taxon>Salinisphaeraceae</taxon>
        <taxon>Salinisphaera</taxon>
    </lineage>
</organism>
<feature type="compositionally biased region" description="Basic and acidic residues" evidence="1">
    <location>
        <begin position="258"/>
        <end position="267"/>
    </location>
</feature>
<reference evidence="2 3" key="1">
    <citation type="submission" date="2013-10" db="EMBL/GenBank/DDBJ databases">
        <title>Salinisphaera japonica YTM-1 Genome Sequencing.</title>
        <authorList>
            <person name="Lai Q."/>
            <person name="Li C."/>
            <person name="Shao Z."/>
        </authorList>
    </citation>
    <scope>NUCLEOTIDE SEQUENCE [LARGE SCALE GENOMIC DNA]</scope>
    <source>
        <strain evidence="2 3">YTM-1</strain>
    </source>
</reference>
<dbReference type="RefSeq" id="WP_184999917.1">
    <property type="nucleotide sequence ID" value="NZ_AYKG01000068.1"/>
</dbReference>
<evidence type="ECO:0000313" key="2">
    <source>
        <dbReference type="EMBL" id="ROO24102.1"/>
    </source>
</evidence>
<evidence type="ECO:0000313" key="3">
    <source>
        <dbReference type="Proteomes" id="UP000285310"/>
    </source>
</evidence>
<dbReference type="InterPro" id="IPR014996">
    <property type="entry name" value="AcaB"/>
</dbReference>